<comment type="caution">
    <text evidence="1">The sequence shown here is derived from an EMBL/GenBank/DDBJ whole genome shotgun (WGS) entry which is preliminary data.</text>
</comment>
<evidence type="ECO:0000313" key="2">
    <source>
        <dbReference type="Proteomes" id="UP000287188"/>
    </source>
</evidence>
<sequence>MTQEKECLFHVILKEGKFAMDEGPGSPFQICSKMCVLSDTNKSDMYRRALSVSLCAVADLLRKEYAMRI</sequence>
<organism evidence="1 2">
    <name type="scientific">Dictyobacter kobayashii</name>
    <dbReference type="NCBI Taxonomy" id="2014872"/>
    <lineage>
        <taxon>Bacteria</taxon>
        <taxon>Bacillati</taxon>
        <taxon>Chloroflexota</taxon>
        <taxon>Ktedonobacteria</taxon>
        <taxon>Ktedonobacterales</taxon>
        <taxon>Dictyobacteraceae</taxon>
        <taxon>Dictyobacter</taxon>
    </lineage>
</organism>
<gene>
    <name evidence="1" type="ORF">KDK_62690</name>
</gene>
<accession>A0A402ATT1</accession>
<name>A0A402ATT1_9CHLR</name>
<keyword evidence="2" id="KW-1185">Reference proteome</keyword>
<evidence type="ECO:0000313" key="1">
    <source>
        <dbReference type="EMBL" id="GCE22469.1"/>
    </source>
</evidence>
<dbReference type="AlphaFoldDB" id="A0A402ATT1"/>
<protein>
    <submittedName>
        <fullName evidence="1">Uncharacterized protein</fullName>
    </submittedName>
</protein>
<dbReference type="Proteomes" id="UP000287188">
    <property type="component" value="Unassembled WGS sequence"/>
</dbReference>
<dbReference type="EMBL" id="BIFS01000002">
    <property type="protein sequence ID" value="GCE22469.1"/>
    <property type="molecule type" value="Genomic_DNA"/>
</dbReference>
<reference evidence="2" key="1">
    <citation type="submission" date="2018-12" db="EMBL/GenBank/DDBJ databases">
        <title>Tengunoibacter tsumagoiensis gen. nov., sp. nov., Dictyobacter kobayashii sp. nov., D. alpinus sp. nov., and D. joshuensis sp. nov. and description of Dictyobacteraceae fam. nov. within the order Ktedonobacterales isolated from Tengu-no-mugimeshi.</title>
        <authorList>
            <person name="Wang C.M."/>
            <person name="Zheng Y."/>
            <person name="Sakai Y."/>
            <person name="Toyoda A."/>
            <person name="Minakuchi Y."/>
            <person name="Abe K."/>
            <person name="Yokota A."/>
            <person name="Yabe S."/>
        </authorList>
    </citation>
    <scope>NUCLEOTIDE SEQUENCE [LARGE SCALE GENOMIC DNA]</scope>
    <source>
        <strain evidence="2">Uno11</strain>
    </source>
</reference>
<proteinExistence type="predicted"/>